<protein>
    <submittedName>
        <fullName evidence="1">Uncharacterized protein</fullName>
    </submittedName>
</protein>
<proteinExistence type="predicted"/>
<dbReference type="Proteomes" id="UP000001219">
    <property type="component" value="Plasmid pGBRO01"/>
</dbReference>
<dbReference type="KEGG" id="gbr:Gbro_4882"/>
<dbReference type="AlphaFoldDB" id="D0LFE6"/>
<keyword evidence="1" id="KW-0614">Plasmid</keyword>
<evidence type="ECO:0000313" key="1">
    <source>
        <dbReference type="EMBL" id="ACY23995.1"/>
    </source>
</evidence>
<keyword evidence="2" id="KW-1185">Reference proteome</keyword>
<evidence type="ECO:0000313" key="2">
    <source>
        <dbReference type="Proteomes" id="UP000001219"/>
    </source>
</evidence>
<reference evidence="1 2" key="1">
    <citation type="journal article" date="2010" name="Stand. Genomic Sci.">
        <title>Complete genome sequence of Gordonia bronchialis type strain (3410).</title>
        <authorList>
            <person name="Ivanova N."/>
            <person name="Sikorski J."/>
            <person name="Jando M."/>
            <person name="Lapidus A."/>
            <person name="Nolan M."/>
            <person name="Lucas S."/>
            <person name="Del Rio T.G."/>
            <person name="Tice H."/>
            <person name="Copeland A."/>
            <person name="Cheng J.F."/>
            <person name="Chen F."/>
            <person name="Bruce D."/>
            <person name="Goodwin L."/>
            <person name="Pitluck S."/>
            <person name="Mavromatis K."/>
            <person name="Ovchinnikova G."/>
            <person name="Pati A."/>
            <person name="Chen A."/>
            <person name="Palaniappan K."/>
            <person name="Land M."/>
            <person name="Hauser L."/>
            <person name="Chang Y.J."/>
            <person name="Jeffries C.D."/>
            <person name="Chain P."/>
            <person name="Saunders E."/>
            <person name="Han C."/>
            <person name="Detter J.C."/>
            <person name="Brettin T."/>
            <person name="Rohde M."/>
            <person name="Goker M."/>
            <person name="Bristow J."/>
            <person name="Eisen J.A."/>
            <person name="Markowitz V."/>
            <person name="Hugenholtz P."/>
            <person name="Klenk H.P."/>
            <person name="Kyrpides N.C."/>
        </authorList>
    </citation>
    <scope>NUCLEOTIDE SEQUENCE [LARGE SCALE GENOMIC DNA]</scope>
    <source>
        <strain evidence="2">ATCC 25592 / DSM 43247 / BCRC 13721 / JCM 3198 / KCTC 3076 / NBRC 16047 / NCTC 10667</strain>
        <plasmid evidence="2">pGBRO01</plasmid>
    </source>
</reference>
<dbReference type="HOGENOM" id="CLU_388187_0_0_11"/>
<accession>D0LFE6</accession>
<name>D0LFE6_GORB4</name>
<organism evidence="1 2">
    <name type="scientific">Gordonia bronchialis (strain ATCC 25592 / DSM 43247 / BCRC 13721 / JCM 3198 / KCTC 3076 / NBRC 16047 / NCTC 10667)</name>
    <name type="common">Rhodococcus bronchialis</name>
    <dbReference type="NCBI Taxonomy" id="526226"/>
    <lineage>
        <taxon>Bacteria</taxon>
        <taxon>Bacillati</taxon>
        <taxon>Actinomycetota</taxon>
        <taxon>Actinomycetes</taxon>
        <taxon>Mycobacteriales</taxon>
        <taxon>Gordoniaceae</taxon>
        <taxon>Gordonia</taxon>
    </lineage>
</organism>
<sequence>MAWALAPTTTPNRPVKERAGDAVELIGEAEHAGAGRAVWAVVAPVRTDLLVIDLDRCASQVWPQLQDVADEHSAEVAYLAASGSPDSIHVALSCATTAGEHAITDYLGRLRAQLGLPASRIAVQPRGHLLRLPGSASLKPGGRHCAPVDDDLRPITAVAAVQRLQSVLNDRLAPVQGEFTRHDGRWCVRVPAVTYRAGLDVEVRRRDGLIKVVELGEVAHTAGDRIVAEFVDAGDTPSDTTSATSGLARAPQLRLVGDGDDALQWQSPRAWRPRQSLSAADWQILTDSTTSDRSAAATAAAWVLWRAGVRTFAAARWYYQHLPAFRKFRDRDRDSRGGGTSTRSACVAHWEAIAERARTYRPPISPTDQDMLDEAFSAVATWDDPALVAAGVAVLTHRFGDGYGLRDRPIAKRDLAAWMFVCDSRAHTYLKALVELGLLICARDWADGPPWQATLWHLGAAGGIYRGNGAHDVTHLKGASPPLHPLWGKLGFVAYAVWSYTLHSPTGLRSSLIAKECGLEVGDRTHGAVRVLRELAELGLVERLGRGRGTRWSGVGGVGVVAAAAERVGAAERARQLLARIVAERKVWHADGPGERSRMAARLIELRKRLTHTDIAGRDQGSLFSGFEDIRPSPLKGSQQRRRRWIDRLRR</sequence>
<dbReference type="EMBL" id="CP001803">
    <property type="protein sequence ID" value="ACY23995.1"/>
    <property type="molecule type" value="Genomic_DNA"/>
</dbReference>
<geneLocation type="plasmid" evidence="1 2">
    <name>pGBRO01</name>
</geneLocation>
<gene>
    <name evidence="1" type="ORF">Gbro_4882</name>
</gene>
<dbReference type="eggNOG" id="ENOG5031ZP4">
    <property type="taxonomic scope" value="Bacteria"/>
</dbReference>